<keyword evidence="3" id="KW-1185">Reference proteome</keyword>
<dbReference type="AlphaFoldDB" id="A0A5N4EK61"/>
<dbReference type="Proteomes" id="UP000299084">
    <property type="component" value="Unassembled WGS sequence"/>
</dbReference>
<dbReference type="EMBL" id="JWIN03000001">
    <property type="protein sequence ID" value="KAB1283366.1"/>
    <property type="molecule type" value="Genomic_DNA"/>
</dbReference>
<name>A0A5N4EK61_CAMDR</name>
<evidence type="ECO:0000313" key="2">
    <source>
        <dbReference type="EMBL" id="KAB1283366.1"/>
    </source>
</evidence>
<reference evidence="2 3" key="1">
    <citation type="journal article" date="2019" name="Mol. Ecol. Resour.">
        <title>Improving Illumina assemblies with Hi-C and long reads: an example with the North African dromedary.</title>
        <authorList>
            <person name="Elbers J.P."/>
            <person name="Rogers M.F."/>
            <person name="Perelman P.L."/>
            <person name="Proskuryakova A.A."/>
            <person name="Serdyukova N.A."/>
            <person name="Johnson W.E."/>
            <person name="Horin P."/>
            <person name="Corander J."/>
            <person name="Murphy D."/>
            <person name="Burger P.A."/>
        </authorList>
    </citation>
    <scope>NUCLEOTIDE SEQUENCE [LARGE SCALE GENOMIC DNA]</scope>
    <source>
        <strain evidence="2">Drom800</strain>
        <tissue evidence="2">Blood</tissue>
    </source>
</reference>
<feature type="region of interest" description="Disordered" evidence="1">
    <location>
        <begin position="1"/>
        <end position="62"/>
    </location>
</feature>
<comment type="caution">
    <text evidence="2">The sequence shown here is derived from an EMBL/GenBank/DDBJ whole genome shotgun (WGS) entry which is preliminary data.</text>
</comment>
<evidence type="ECO:0000313" key="3">
    <source>
        <dbReference type="Proteomes" id="UP000299084"/>
    </source>
</evidence>
<sequence length="103" mass="10481">MSEPGPCALGTLRQKPAPGVPPEGTSKDTGPRVGRRAKSKCKCEERWSAARRPGGRSSPGAAVGAGVEVAVAVAHTRVSGQAAGPSCLPTSSPPLQKPGDHRY</sequence>
<proteinExistence type="predicted"/>
<feature type="region of interest" description="Disordered" evidence="1">
    <location>
        <begin position="79"/>
        <end position="103"/>
    </location>
</feature>
<evidence type="ECO:0000256" key="1">
    <source>
        <dbReference type="SAM" id="MobiDB-lite"/>
    </source>
</evidence>
<organism evidence="2 3">
    <name type="scientific">Camelus dromedarius</name>
    <name type="common">Dromedary</name>
    <name type="synonym">Arabian camel</name>
    <dbReference type="NCBI Taxonomy" id="9838"/>
    <lineage>
        <taxon>Eukaryota</taxon>
        <taxon>Metazoa</taxon>
        <taxon>Chordata</taxon>
        <taxon>Craniata</taxon>
        <taxon>Vertebrata</taxon>
        <taxon>Euteleostomi</taxon>
        <taxon>Mammalia</taxon>
        <taxon>Eutheria</taxon>
        <taxon>Laurasiatheria</taxon>
        <taxon>Artiodactyla</taxon>
        <taxon>Tylopoda</taxon>
        <taxon>Camelidae</taxon>
        <taxon>Camelus</taxon>
    </lineage>
</organism>
<gene>
    <name evidence="2" type="ORF">Cadr_000000913</name>
</gene>
<protein>
    <submittedName>
        <fullName evidence="2">Uncharacterized protein</fullName>
    </submittedName>
</protein>
<accession>A0A5N4EK61</accession>